<evidence type="ECO:0000313" key="8">
    <source>
        <dbReference type="Proteomes" id="UP000231279"/>
    </source>
</evidence>
<dbReference type="PROSITE" id="PS50066">
    <property type="entry name" value="MADS_BOX_2"/>
    <property type="match status" value="1"/>
</dbReference>
<dbReference type="GO" id="GO:0046983">
    <property type="term" value="F:protein dimerization activity"/>
    <property type="evidence" value="ECO:0007669"/>
    <property type="project" value="InterPro"/>
</dbReference>
<dbReference type="FunFam" id="3.40.1810.10:FF:000006">
    <property type="entry name" value="Agamous-like MADS-box protein AGL62"/>
    <property type="match status" value="1"/>
</dbReference>
<proteinExistence type="predicted"/>
<comment type="caution">
    <text evidence="7">The sequence shown here is derived from an EMBL/GenBank/DDBJ whole genome shotgun (WGS) entry which is preliminary data.</text>
</comment>
<dbReference type="InterPro" id="IPR036879">
    <property type="entry name" value="TF_MADSbox_sf"/>
</dbReference>
<reference evidence="8" key="1">
    <citation type="journal article" date="2018" name="Gigascience">
        <title>Genome assembly of the Pink Ipe (Handroanthus impetiginosus, Bignoniaceae), a highly valued, ecologically keystone Neotropical timber forest tree.</title>
        <authorList>
            <person name="Silva-Junior O.B."/>
            <person name="Grattapaglia D."/>
            <person name="Novaes E."/>
            <person name="Collevatti R.G."/>
        </authorList>
    </citation>
    <scope>NUCLEOTIDE SEQUENCE [LARGE SCALE GENOMIC DNA]</scope>
    <source>
        <strain evidence="8">cv. UFG-1</strain>
    </source>
</reference>
<organism evidence="7 8">
    <name type="scientific">Handroanthus impetiginosus</name>
    <dbReference type="NCBI Taxonomy" id="429701"/>
    <lineage>
        <taxon>Eukaryota</taxon>
        <taxon>Viridiplantae</taxon>
        <taxon>Streptophyta</taxon>
        <taxon>Embryophyta</taxon>
        <taxon>Tracheophyta</taxon>
        <taxon>Spermatophyta</taxon>
        <taxon>Magnoliopsida</taxon>
        <taxon>eudicotyledons</taxon>
        <taxon>Gunneridae</taxon>
        <taxon>Pentapetalae</taxon>
        <taxon>asterids</taxon>
        <taxon>lamiids</taxon>
        <taxon>Lamiales</taxon>
        <taxon>Bignoniaceae</taxon>
        <taxon>Crescentiina</taxon>
        <taxon>Tabebuia alliance</taxon>
        <taxon>Handroanthus</taxon>
    </lineage>
</organism>
<evidence type="ECO:0000313" key="7">
    <source>
        <dbReference type="EMBL" id="PIN07911.1"/>
    </source>
</evidence>
<dbReference type="AlphaFoldDB" id="A0A2G9GRJ8"/>
<dbReference type="OrthoDB" id="911008at2759"/>
<dbReference type="InterPro" id="IPR002100">
    <property type="entry name" value="TF_MADSbox"/>
</dbReference>
<gene>
    <name evidence="7" type="ORF">CDL12_19522</name>
</gene>
<dbReference type="Gene3D" id="3.40.1810.10">
    <property type="entry name" value="Transcription factor, MADS-box"/>
    <property type="match status" value="1"/>
</dbReference>
<dbReference type="Pfam" id="PF00319">
    <property type="entry name" value="SRF-TF"/>
    <property type="match status" value="1"/>
</dbReference>
<dbReference type="PANTHER" id="PTHR11945">
    <property type="entry name" value="MADS BOX PROTEIN"/>
    <property type="match status" value="1"/>
</dbReference>
<dbReference type="Proteomes" id="UP000231279">
    <property type="component" value="Unassembled WGS sequence"/>
</dbReference>
<keyword evidence="4" id="KW-0804">Transcription</keyword>
<protein>
    <submittedName>
        <fullName evidence="7">MADS box transcription factor</fullName>
    </submittedName>
</protein>
<dbReference type="EMBL" id="NKXS01003959">
    <property type="protein sequence ID" value="PIN07911.1"/>
    <property type="molecule type" value="Genomic_DNA"/>
</dbReference>
<comment type="subcellular location">
    <subcellularLocation>
        <location evidence="1">Nucleus</location>
    </subcellularLocation>
</comment>
<evidence type="ECO:0000256" key="4">
    <source>
        <dbReference type="ARBA" id="ARBA00023163"/>
    </source>
</evidence>
<sequence length="245" mass="27765">MSSRDRSQARKHKGRRKVNMVKMENKSNLQVTFSKRRLGVFKKASELCTLSGAEVIVVVFSPGNKAYSFGQPNVDNIADRFLNSNSSLVNIANQSVHIQQRQNSNSQSDLEYLARIESQIEVEKVRGEEINQTKNAYEKEAWIPAMTSIEELNYKQLDHLKKAIIDFGQKLQTRMGKVVNHMMPYNETPSTYYVKEGGLPFCAGSSSKFDIPSCATMIPSYRMEHNTVIPYDHEATGPSEVDKSY</sequence>
<dbReference type="GO" id="GO:0000981">
    <property type="term" value="F:DNA-binding transcription factor activity, RNA polymerase II-specific"/>
    <property type="evidence" value="ECO:0007669"/>
    <property type="project" value="TreeGrafter"/>
</dbReference>
<dbReference type="PANTHER" id="PTHR11945:SF776">
    <property type="entry name" value="AGAMOUS-LIKE 50-RELATED"/>
    <property type="match status" value="1"/>
</dbReference>
<evidence type="ECO:0000256" key="3">
    <source>
        <dbReference type="ARBA" id="ARBA00023125"/>
    </source>
</evidence>
<keyword evidence="2" id="KW-0805">Transcription regulation</keyword>
<keyword evidence="8" id="KW-1185">Reference proteome</keyword>
<evidence type="ECO:0000256" key="1">
    <source>
        <dbReference type="ARBA" id="ARBA00004123"/>
    </source>
</evidence>
<name>A0A2G9GRJ8_9LAMI</name>
<dbReference type="SUPFAM" id="SSF55455">
    <property type="entry name" value="SRF-like"/>
    <property type="match status" value="1"/>
</dbReference>
<evidence type="ECO:0000259" key="6">
    <source>
        <dbReference type="PROSITE" id="PS50066"/>
    </source>
</evidence>
<keyword evidence="5" id="KW-0539">Nucleus</keyword>
<accession>A0A2G9GRJ8</accession>
<feature type="domain" description="MADS-box" evidence="6">
    <location>
        <begin position="13"/>
        <end position="73"/>
    </location>
</feature>
<dbReference type="SMART" id="SM00432">
    <property type="entry name" value="MADS"/>
    <property type="match status" value="1"/>
</dbReference>
<evidence type="ECO:0000256" key="5">
    <source>
        <dbReference type="ARBA" id="ARBA00023242"/>
    </source>
</evidence>
<evidence type="ECO:0000256" key="2">
    <source>
        <dbReference type="ARBA" id="ARBA00023015"/>
    </source>
</evidence>
<keyword evidence="3" id="KW-0238">DNA-binding</keyword>
<dbReference type="GO" id="GO:0000978">
    <property type="term" value="F:RNA polymerase II cis-regulatory region sequence-specific DNA binding"/>
    <property type="evidence" value="ECO:0007669"/>
    <property type="project" value="TreeGrafter"/>
</dbReference>
<dbReference type="GO" id="GO:0005634">
    <property type="term" value="C:nucleus"/>
    <property type="evidence" value="ECO:0007669"/>
    <property type="project" value="UniProtKB-SubCell"/>
</dbReference>
<dbReference type="PRINTS" id="PR00404">
    <property type="entry name" value="MADSDOMAIN"/>
</dbReference>